<dbReference type="PANTHER" id="PTHR25480:SF0">
    <property type="entry name" value="C-MAF-INDUCING PROTEIN"/>
    <property type="match status" value="1"/>
</dbReference>
<dbReference type="PANTHER" id="PTHR25480">
    <property type="entry name" value="LEUCINE-RICH REPEAT-CONTAINING PROTEIN 73"/>
    <property type="match status" value="1"/>
</dbReference>
<dbReference type="GeneID" id="115927523"/>
<dbReference type="EnsemblMetazoa" id="XM_030993549">
    <property type="protein sequence ID" value="XP_030849409"/>
    <property type="gene ID" value="LOC115927523"/>
</dbReference>
<dbReference type="AlphaFoldDB" id="A0A7M7PBV3"/>
<name>A0A7M7PBV3_STRPU</name>
<organism evidence="1 2">
    <name type="scientific">Strongylocentrotus purpuratus</name>
    <name type="common">Purple sea urchin</name>
    <dbReference type="NCBI Taxonomy" id="7668"/>
    <lineage>
        <taxon>Eukaryota</taxon>
        <taxon>Metazoa</taxon>
        <taxon>Echinodermata</taxon>
        <taxon>Eleutherozoa</taxon>
        <taxon>Echinozoa</taxon>
        <taxon>Echinoidea</taxon>
        <taxon>Euechinoidea</taxon>
        <taxon>Echinacea</taxon>
        <taxon>Camarodonta</taxon>
        <taxon>Echinidea</taxon>
        <taxon>Strongylocentrotidae</taxon>
        <taxon>Strongylocentrotus</taxon>
    </lineage>
</organism>
<reference evidence="2" key="1">
    <citation type="submission" date="2015-02" db="EMBL/GenBank/DDBJ databases">
        <title>Genome sequencing for Strongylocentrotus purpuratus.</title>
        <authorList>
            <person name="Murali S."/>
            <person name="Liu Y."/>
            <person name="Vee V."/>
            <person name="English A."/>
            <person name="Wang M."/>
            <person name="Skinner E."/>
            <person name="Han Y."/>
            <person name="Muzny D.M."/>
            <person name="Worley K.C."/>
            <person name="Gibbs R.A."/>
        </authorList>
    </citation>
    <scope>NUCLEOTIDE SEQUENCE</scope>
</reference>
<dbReference type="Gene3D" id="3.80.10.10">
    <property type="entry name" value="Ribonuclease Inhibitor"/>
    <property type="match status" value="1"/>
</dbReference>
<proteinExistence type="predicted"/>
<evidence type="ECO:0000313" key="1">
    <source>
        <dbReference type="EnsemblMetazoa" id="XP_030849409"/>
    </source>
</evidence>
<reference evidence="1" key="2">
    <citation type="submission" date="2021-01" db="UniProtKB">
        <authorList>
            <consortium name="EnsemblMetazoa"/>
        </authorList>
    </citation>
    <scope>IDENTIFICATION</scope>
</reference>
<dbReference type="SUPFAM" id="SSF52047">
    <property type="entry name" value="RNI-like"/>
    <property type="match status" value="1"/>
</dbReference>
<dbReference type="KEGG" id="spu:115927523"/>
<dbReference type="InParanoid" id="A0A7M7PBV3"/>
<accession>A0A7M7PBV3</accession>
<dbReference type="RefSeq" id="XP_030849409.1">
    <property type="nucleotide sequence ID" value="XM_030993549.1"/>
</dbReference>
<dbReference type="Proteomes" id="UP000007110">
    <property type="component" value="Unassembled WGS sequence"/>
</dbReference>
<keyword evidence="2" id="KW-1185">Reference proteome</keyword>
<sequence length="259" mass="29153">MNHLMFLGCGTNPDGRLRHHITGLNKSEKSLRVIALHDNGQLLVKKCQLSTEMTARLWSCLRSFTSLNHLTISDSSLGFPSSPPELPSVTELLIVSVTSQSYEGLLSSLPGLRVIDITIDDAERDIAQITAGLRRTGGQQLINIKLRTLYTLPSEKKSVSRETIRGMGLLIREQTKNLQRLWLYGVECTDEKDLVYLLECCRHVKTMSELWLHWCGTGEGGRLESHLKGLQASSSGNLSVMLRHDNSYKRHKYRITHTD</sequence>
<dbReference type="InterPro" id="IPR052813">
    <property type="entry name" value="CMIP"/>
</dbReference>
<dbReference type="InterPro" id="IPR032675">
    <property type="entry name" value="LRR_dom_sf"/>
</dbReference>
<protein>
    <submittedName>
        <fullName evidence="1">Uncharacterized protein</fullName>
    </submittedName>
</protein>
<evidence type="ECO:0000313" key="2">
    <source>
        <dbReference type="Proteomes" id="UP000007110"/>
    </source>
</evidence>